<comment type="similarity">
    <text evidence="2">Belongs to the UPF0126 family.</text>
</comment>
<keyword evidence="6 7" id="KW-0472">Membrane</keyword>
<feature type="domain" description="Glycine transporter" evidence="8">
    <location>
        <begin position="96"/>
        <end position="169"/>
    </location>
</feature>
<evidence type="ECO:0000259" key="8">
    <source>
        <dbReference type="Pfam" id="PF03458"/>
    </source>
</evidence>
<evidence type="ECO:0000256" key="2">
    <source>
        <dbReference type="ARBA" id="ARBA00008193"/>
    </source>
</evidence>
<protein>
    <submittedName>
        <fullName evidence="9">Putative membrane protein YeiH</fullName>
    </submittedName>
</protein>
<feature type="transmembrane region" description="Helical" evidence="7">
    <location>
        <begin position="95"/>
        <end position="115"/>
    </location>
</feature>
<comment type="subcellular location">
    <subcellularLocation>
        <location evidence="1">Cell membrane</location>
        <topology evidence="1">Multi-pass membrane protein</topology>
    </subcellularLocation>
</comment>
<dbReference type="EMBL" id="JACIFD010000001">
    <property type="protein sequence ID" value="MBB4070831.1"/>
    <property type="molecule type" value="Genomic_DNA"/>
</dbReference>
<accession>A0A840DBF7</accession>
<dbReference type="AlphaFoldDB" id="A0A840DBF7"/>
<reference evidence="9 10" key="1">
    <citation type="submission" date="2020-08" db="EMBL/GenBank/DDBJ databases">
        <title>Sequencing the genomes of 1000 actinobacteria strains.</title>
        <authorList>
            <person name="Klenk H.-P."/>
        </authorList>
    </citation>
    <scope>NUCLEOTIDE SEQUENCE [LARGE SCALE GENOMIC DNA]</scope>
    <source>
        <strain evidence="9 10">DSM 27064</strain>
    </source>
</reference>
<feature type="domain" description="Glycine transporter" evidence="8">
    <location>
        <begin position="10"/>
        <end position="84"/>
    </location>
</feature>
<evidence type="ECO:0000256" key="7">
    <source>
        <dbReference type="SAM" id="Phobius"/>
    </source>
</evidence>
<organism evidence="9 10">
    <name type="scientific">Canibacter oris</name>
    <dbReference type="NCBI Taxonomy" id="1365628"/>
    <lineage>
        <taxon>Bacteria</taxon>
        <taxon>Bacillati</taxon>
        <taxon>Actinomycetota</taxon>
        <taxon>Actinomycetes</taxon>
        <taxon>Micrococcales</taxon>
        <taxon>Microbacteriaceae</taxon>
        <taxon>Canibacter</taxon>
    </lineage>
</organism>
<dbReference type="Proteomes" id="UP000571183">
    <property type="component" value="Unassembled WGS sequence"/>
</dbReference>
<feature type="transmembrane region" description="Helical" evidence="7">
    <location>
        <begin position="153"/>
        <end position="172"/>
    </location>
</feature>
<dbReference type="Pfam" id="PF03458">
    <property type="entry name" value="Gly_transporter"/>
    <property type="match status" value="2"/>
</dbReference>
<feature type="transmembrane region" description="Helical" evidence="7">
    <location>
        <begin position="6"/>
        <end position="28"/>
    </location>
</feature>
<sequence>MTETFAIPLALDLAAVALGSIQGAMYAAGFRRLDLLGVAVIAIVVGIGGSFIRDVLLNITPATLTTNIYLLTCLIAGTVGMLLQKLFVRADPVINILDALTLGAFTALGTTKALSFGLPELPAMLIGVTAAVGGGMIRDVLLNMPIAVMHVGSLYAVAAIVGSGITVTLIHFGVDVTITGLVCVVLTAVLRLLAMRFGWSLPEQRAFDRKRRRKQREVEETVAAIRTHTIALDQLPLIDPEGPNPTPSAS</sequence>
<dbReference type="RefSeq" id="WP_124824007.1">
    <property type="nucleotide sequence ID" value="NZ_JACIFD010000001.1"/>
</dbReference>
<dbReference type="PANTHER" id="PTHR30506">
    <property type="entry name" value="INNER MEMBRANE PROTEIN"/>
    <property type="match status" value="1"/>
</dbReference>
<evidence type="ECO:0000256" key="4">
    <source>
        <dbReference type="ARBA" id="ARBA00022692"/>
    </source>
</evidence>
<evidence type="ECO:0000256" key="5">
    <source>
        <dbReference type="ARBA" id="ARBA00022989"/>
    </source>
</evidence>
<dbReference type="GO" id="GO:0005886">
    <property type="term" value="C:plasma membrane"/>
    <property type="evidence" value="ECO:0007669"/>
    <property type="project" value="UniProtKB-SubCell"/>
</dbReference>
<evidence type="ECO:0000256" key="3">
    <source>
        <dbReference type="ARBA" id="ARBA00022475"/>
    </source>
</evidence>
<comment type="caution">
    <text evidence="9">The sequence shown here is derived from an EMBL/GenBank/DDBJ whole genome shotgun (WGS) entry which is preliminary data.</text>
</comment>
<evidence type="ECO:0000256" key="6">
    <source>
        <dbReference type="ARBA" id="ARBA00023136"/>
    </source>
</evidence>
<name>A0A840DBF7_9MICO</name>
<keyword evidence="4 7" id="KW-0812">Transmembrane</keyword>
<feature type="transmembrane region" description="Helical" evidence="7">
    <location>
        <begin position="64"/>
        <end position="83"/>
    </location>
</feature>
<evidence type="ECO:0000313" key="10">
    <source>
        <dbReference type="Proteomes" id="UP000571183"/>
    </source>
</evidence>
<keyword evidence="10" id="KW-1185">Reference proteome</keyword>
<feature type="transmembrane region" description="Helical" evidence="7">
    <location>
        <begin position="121"/>
        <end position="141"/>
    </location>
</feature>
<evidence type="ECO:0000256" key="1">
    <source>
        <dbReference type="ARBA" id="ARBA00004651"/>
    </source>
</evidence>
<keyword evidence="5 7" id="KW-1133">Transmembrane helix</keyword>
<proteinExistence type="inferred from homology"/>
<dbReference type="InterPro" id="IPR005115">
    <property type="entry name" value="Gly_transporter"/>
</dbReference>
<dbReference type="PANTHER" id="PTHR30506:SF3">
    <property type="entry name" value="UPF0126 INNER MEMBRANE PROTEIN YADS-RELATED"/>
    <property type="match status" value="1"/>
</dbReference>
<feature type="transmembrane region" description="Helical" evidence="7">
    <location>
        <begin position="178"/>
        <end position="199"/>
    </location>
</feature>
<evidence type="ECO:0000313" key="9">
    <source>
        <dbReference type="EMBL" id="MBB4070831.1"/>
    </source>
</evidence>
<feature type="transmembrane region" description="Helical" evidence="7">
    <location>
        <begin position="35"/>
        <end position="52"/>
    </location>
</feature>
<keyword evidence="3" id="KW-1003">Cell membrane</keyword>
<gene>
    <name evidence="9" type="ORF">F5897_000107</name>
</gene>